<comment type="caution">
    <text evidence="5">The sequence shown here is derived from an EMBL/GenBank/DDBJ whole genome shotgun (WGS) entry which is preliminary data.</text>
</comment>
<keyword evidence="2" id="KW-0378">Hydrolase</keyword>
<dbReference type="InterPro" id="IPR029058">
    <property type="entry name" value="AB_hydrolase_fold"/>
</dbReference>
<proteinExistence type="inferred from homology"/>
<evidence type="ECO:0000256" key="2">
    <source>
        <dbReference type="ARBA" id="ARBA00022801"/>
    </source>
</evidence>
<feature type="signal peptide" evidence="3">
    <location>
        <begin position="1"/>
        <end position="16"/>
    </location>
</feature>
<feature type="chain" id="PRO_5019033706" description="Carboxylesterase type B domain-containing protein" evidence="3">
    <location>
        <begin position="17"/>
        <end position="1019"/>
    </location>
</feature>
<dbReference type="SUPFAM" id="SSF53474">
    <property type="entry name" value="alpha/beta-Hydrolases"/>
    <property type="match status" value="2"/>
</dbReference>
<feature type="domain" description="Carboxylesterase type B" evidence="4">
    <location>
        <begin position="25"/>
        <end position="454"/>
    </location>
</feature>
<dbReference type="InParanoid" id="A0A409VVY5"/>
<organism evidence="5 6">
    <name type="scientific">Gymnopilus dilepis</name>
    <dbReference type="NCBI Taxonomy" id="231916"/>
    <lineage>
        <taxon>Eukaryota</taxon>
        <taxon>Fungi</taxon>
        <taxon>Dikarya</taxon>
        <taxon>Basidiomycota</taxon>
        <taxon>Agaricomycotina</taxon>
        <taxon>Agaricomycetes</taxon>
        <taxon>Agaricomycetidae</taxon>
        <taxon>Agaricales</taxon>
        <taxon>Agaricineae</taxon>
        <taxon>Hymenogastraceae</taxon>
        <taxon>Gymnopilus</taxon>
    </lineage>
</organism>
<evidence type="ECO:0000313" key="5">
    <source>
        <dbReference type="EMBL" id="PPQ70409.1"/>
    </source>
</evidence>
<dbReference type="STRING" id="231916.A0A409VVY5"/>
<dbReference type="Pfam" id="PF00135">
    <property type="entry name" value="COesterase"/>
    <property type="match status" value="2"/>
</dbReference>
<dbReference type="AlphaFoldDB" id="A0A409VVY5"/>
<dbReference type="GO" id="GO:0016787">
    <property type="term" value="F:hydrolase activity"/>
    <property type="evidence" value="ECO:0007669"/>
    <property type="project" value="UniProtKB-KW"/>
</dbReference>
<dbReference type="OrthoDB" id="408631at2759"/>
<keyword evidence="3" id="KW-0732">Signal</keyword>
<evidence type="ECO:0000256" key="1">
    <source>
        <dbReference type="ARBA" id="ARBA00005964"/>
    </source>
</evidence>
<dbReference type="InterPro" id="IPR002018">
    <property type="entry name" value="CarbesteraseB"/>
</dbReference>
<comment type="similarity">
    <text evidence="1">Belongs to the type-B carboxylesterase/lipase family.</text>
</comment>
<evidence type="ECO:0000313" key="6">
    <source>
        <dbReference type="Proteomes" id="UP000284706"/>
    </source>
</evidence>
<accession>A0A409VVY5</accession>
<dbReference type="InterPro" id="IPR019826">
    <property type="entry name" value="Carboxylesterase_B_AS"/>
</dbReference>
<sequence>MRKWTYLLLLSSASFAAPLASPVAHLDAALVTGINNGTINKFLGIPFGHAPRFQLPQPVQPYVGHINASAFGPGCPSQLTVSPSPLIPFNFSPPAAGESEDCLSLNIYAPVGATPSSRLPVIVWIYGGGFELGNTESNDAHVTRIVKRSVELNLPLVQVSINYRGSAYGFLASKEVAKEKIGNFGLYDQLLGLEWVQKYIRSFGGDPSKVVIDGQSSGSISVALHLVAFGGNNEHLFRGAIMESGSPIAFGPMELGQQHYDALAKDTGCSNAKDTLQCLRTVPFDTLRDAVNASPNLLQYQAVNLAWGPRVDGVFLRDDPLNLVAAGKVTRVPVVNGDDDDEGTVFSFSQTNLTTDDDFKAYIHSNFYPAASDAELEPLWQAYPDDPSQGSPFDTGDANELYPQFKRVAAFQGDLAFEAPRRFFLQNISGKQIAWSYLAKVLKSTPFLGSFHGAEEAVTYLDDHIVYFATHLNPNTGSGTHWPQYTPKSPNLLTFNATNITIGIVFAQASPTVHLDAAIAHGINNGSINKFLGIPFGRAPRFQLPEAVPSYVGSINATAFGPACPQQASIQPPLLGDLPFVIPPPPTLTESEDCLSLNVYVPTTANSSDKLPVLFFIYGGGFETGATESSDFHVSRITQRSIDLNLPIIQVSVNYRVSAYGFLAGEEVAKEKIGNLGLYDQLLGLRWVHKYIEAFGGDPSRIIINGGSAGSISVSLQMLAFGGSNGHLFRGACMQSGSPIAFGSIESGQEFYDALVVDTGCTHAKDTLRCLRAVPFNTLRNAVNKSPSISNITSLRLAWGPRVDGIFLEDDPLKLIASGKVARVPVVSGDEDDEGTVFSLVQGNVTQTDADFKDYIKSNYFPSASEAELAKVWTTYPSDPSLGSPFGTGDMNQLYPQYKRLAAFQGDLLFQGPRRYFLNRISNEQKTWSYLGKVLKTVPFLGSLHGAEDIVPFLDDHIIYFTNSLDPNGPGTGSNWPQYSSSSPNLLTFLDNNVTDLSQDNFRAEGISVLLDLISKYPL</sequence>
<dbReference type="PANTHER" id="PTHR11559">
    <property type="entry name" value="CARBOXYLESTERASE"/>
    <property type="match status" value="1"/>
</dbReference>
<gene>
    <name evidence="5" type="ORF">CVT26_013826</name>
</gene>
<keyword evidence="6" id="KW-1185">Reference proteome</keyword>
<dbReference type="Gene3D" id="3.40.50.1820">
    <property type="entry name" value="alpha/beta hydrolase"/>
    <property type="match status" value="2"/>
</dbReference>
<dbReference type="Proteomes" id="UP000284706">
    <property type="component" value="Unassembled WGS sequence"/>
</dbReference>
<evidence type="ECO:0000256" key="3">
    <source>
        <dbReference type="SAM" id="SignalP"/>
    </source>
</evidence>
<reference evidence="5 6" key="1">
    <citation type="journal article" date="2018" name="Evol. Lett.">
        <title>Horizontal gene cluster transfer increased hallucinogenic mushroom diversity.</title>
        <authorList>
            <person name="Reynolds H.T."/>
            <person name="Vijayakumar V."/>
            <person name="Gluck-Thaler E."/>
            <person name="Korotkin H.B."/>
            <person name="Matheny P.B."/>
            <person name="Slot J.C."/>
        </authorList>
    </citation>
    <scope>NUCLEOTIDE SEQUENCE [LARGE SCALE GENOMIC DNA]</scope>
    <source>
        <strain evidence="5 6">SRW20</strain>
    </source>
</reference>
<dbReference type="InterPro" id="IPR050309">
    <property type="entry name" value="Type-B_Carboxylest/Lipase"/>
</dbReference>
<feature type="domain" description="Carboxylesterase type B" evidence="4">
    <location>
        <begin position="524"/>
        <end position="931"/>
    </location>
</feature>
<name>A0A409VVY5_9AGAR</name>
<dbReference type="PROSITE" id="PS00122">
    <property type="entry name" value="CARBOXYLESTERASE_B_1"/>
    <property type="match status" value="2"/>
</dbReference>
<dbReference type="EMBL" id="NHYE01005542">
    <property type="protein sequence ID" value="PPQ70409.1"/>
    <property type="molecule type" value="Genomic_DNA"/>
</dbReference>
<evidence type="ECO:0000259" key="4">
    <source>
        <dbReference type="Pfam" id="PF00135"/>
    </source>
</evidence>
<protein>
    <recommendedName>
        <fullName evidence="4">Carboxylesterase type B domain-containing protein</fullName>
    </recommendedName>
</protein>